<feature type="domain" description="Nephrocystin 3-like N-terminal" evidence="6">
    <location>
        <begin position="329"/>
        <end position="489"/>
    </location>
</feature>
<evidence type="ECO:0000259" key="6">
    <source>
        <dbReference type="Pfam" id="PF24883"/>
    </source>
</evidence>
<evidence type="ECO:0000259" key="5">
    <source>
        <dbReference type="Pfam" id="PF22939"/>
    </source>
</evidence>
<name>A0A8K0SZG0_9HYPO</name>
<dbReference type="InterPro" id="IPR056884">
    <property type="entry name" value="NPHP3-like_N"/>
</dbReference>
<keyword evidence="8" id="KW-1185">Reference proteome</keyword>
<dbReference type="SUPFAM" id="SSF52540">
    <property type="entry name" value="P-loop containing nucleoside triphosphate hydrolases"/>
    <property type="match status" value="1"/>
</dbReference>
<feature type="domain" description="DUF676" evidence="4">
    <location>
        <begin position="45"/>
        <end position="171"/>
    </location>
</feature>
<feature type="compositionally biased region" description="Low complexity" evidence="3">
    <location>
        <begin position="15"/>
        <end position="29"/>
    </location>
</feature>
<feature type="compositionally biased region" description="Basic residues" evidence="3">
    <location>
        <begin position="1"/>
        <end position="11"/>
    </location>
</feature>
<dbReference type="Gene3D" id="3.40.50.300">
    <property type="entry name" value="P-loop containing nucleotide triphosphate hydrolases"/>
    <property type="match status" value="1"/>
</dbReference>
<dbReference type="EMBL" id="JAGPNK010000004">
    <property type="protein sequence ID" value="KAH7322926.1"/>
    <property type="molecule type" value="Genomic_DNA"/>
</dbReference>
<evidence type="ECO:0000256" key="1">
    <source>
        <dbReference type="ARBA" id="ARBA00007920"/>
    </source>
</evidence>
<dbReference type="Pfam" id="PF24883">
    <property type="entry name" value="NPHP3_N"/>
    <property type="match status" value="1"/>
</dbReference>
<sequence length="1528" mass="170633">MFRLSRSKFNHRSTGSPSSPKPSKGPLGLTTLYSPGDESTIADLIFVHGLGGGSHSTWRAMGDPSLFWPLEWLSTDPDFGQVSTHTFGYSSSWDKESILGIDDFANGLLRAVLNHPTISLHDQVPIIFVSHSMGGLVVKRMYVLAKSQPEYHSLANRIHSMFFLATPHHGADLARTLSRFLALGLGGARPFLSDLSSQSAVIQSLNQDFPHHSQQIHLFSFFETLPSDLGMKKSIIVDRSSAILGYPNERVDHLNANHRDMCKFSSRDDPNYRSVRNALATTIRDIQSKSLSLERKLDMGQQRLLESLLGTDDTTEEDLIAADGRRMHGSCEWIIQRTSFQTWLESTQSSVYGLSGQPGTGKTILSGRIVSHLRDITTQCSFYFFQYRRKGTSDISIFLLSMARQMALQDGEVWRRCASVYEADHNLSQRTYPTIWRRLFLDGIFASKLSRTHYWVLDALDECHQEPELIRLLLKASECTNLRVFFTSRNVFKSPDQPKTNTEIFVEEISRENSRSDIALFLQENMQQLPALNEESRLQTLDNVLEKSQGCFLWASLVLQELKKVHTAAEIQRVIDETPSDMNDLYARILDEMSVAAYGKRLAKAIITWTICATRPLTVTELEEALTLDLQDSIDSLETSIRSSCGHLIYVNKQSVVQMVHLTARDYLFEPKESSEFAVEEIQGHRRLLLTCLQYLHGDERRAARLGRSTHKSTKRSQTPFLKYASEAFHEHLRRMSWTDGTVLTALAKFFSSYSLLSWIEYIASHSDLSHLIDTGDALGLFLQGTPERDLADTADLALLNSWTTDLVRLVMQFGGNLRDYPASIFNLIPPFCPAATAPRRQFGSVPRGITVRGLRAVAWGDCLTTINNPRQQHSSIASSERHFALGCSSGKIMVYEHLLHRQIATLDHSEPVRLLCFGYQHDILASAGPAVIRIWNITSKLELMRFDAPWQCMTLAFAEQGRQLIAAMKDHQLKTWNLQEGTLDANTHWTKGLEGTALKLYRWPVTAALSLDTQLLAVVYKGQDILVWDTENDCLYDIFNRDSGATAFAGRPYATAGVRCLDFGTGANADLLAAAYVDGELVLFDISSGEVKKSGIDVFAHLITHSPDGLKLATADPSGAIQVFDFATLSLLYRIDSVEAGIQGLVFSGDGQHLLDIRGSRSRVWGPTVLVPKSHALSSVVVTPQEVNSEPLEDVAEITSIALHENGEMFFCGKEDGSIYLFETETGLATRTLCSHARNVKIRLLSYNSASACITSVDASSRILVHQLSSRDKTMTATKVLDYRANSAVAQIVSRPDLDRILVISVESTELLSISERDNTSLAILTDSEHHPCHWVDHPVHHNWLLCLSRKAAHIFDWQSLNRETVSGGIQLDVQIPLALSPKYAKPAFDNSLLAVMYGETDGLHSQSKLVLYNTSQIIPSTESLAPTLARQQLSEKAIRVVGPIGQGATERLVFIQNSNWVCTVDAKGSTEGRISSHFFFPVDWMSMASHSGLIVEVTRRGEVLMVRKDEVAVVRRGLNRTEFEEF</sequence>
<reference evidence="7" key="1">
    <citation type="journal article" date="2021" name="Nat. Commun.">
        <title>Genetic determinants of endophytism in the Arabidopsis root mycobiome.</title>
        <authorList>
            <person name="Mesny F."/>
            <person name="Miyauchi S."/>
            <person name="Thiergart T."/>
            <person name="Pickel B."/>
            <person name="Atanasova L."/>
            <person name="Karlsson M."/>
            <person name="Huettel B."/>
            <person name="Barry K.W."/>
            <person name="Haridas S."/>
            <person name="Chen C."/>
            <person name="Bauer D."/>
            <person name="Andreopoulos W."/>
            <person name="Pangilinan J."/>
            <person name="LaButti K."/>
            <person name="Riley R."/>
            <person name="Lipzen A."/>
            <person name="Clum A."/>
            <person name="Drula E."/>
            <person name="Henrissat B."/>
            <person name="Kohler A."/>
            <person name="Grigoriev I.V."/>
            <person name="Martin F.M."/>
            <person name="Hacquard S."/>
        </authorList>
    </citation>
    <scope>NUCLEOTIDE SEQUENCE</scope>
    <source>
        <strain evidence="7">MPI-CAGE-CH-0235</strain>
    </source>
</reference>
<proteinExistence type="inferred from homology"/>
<dbReference type="InterPro" id="IPR001680">
    <property type="entry name" value="WD40_rpt"/>
</dbReference>
<evidence type="ECO:0000259" key="4">
    <source>
        <dbReference type="Pfam" id="PF05057"/>
    </source>
</evidence>
<feature type="region of interest" description="Disordered" evidence="3">
    <location>
        <begin position="1"/>
        <end position="30"/>
    </location>
</feature>
<organism evidence="7 8">
    <name type="scientific">Stachybotrys elegans</name>
    <dbReference type="NCBI Taxonomy" id="80388"/>
    <lineage>
        <taxon>Eukaryota</taxon>
        <taxon>Fungi</taxon>
        <taxon>Dikarya</taxon>
        <taxon>Ascomycota</taxon>
        <taxon>Pezizomycotina</taxon>
        <taxon>Sordariomycetes</taxon>
        <taxon>Hypocreomycetidae</taxon>
        <taxon>Hypocreales</taxon>
        <taxon>Stachybotryaceae</taxon>
        <taxon>Stachybotrys</taxon>
    </lineage>
</organism>
<dbReference type="PANTHER" id="PTHR10039">
    <property type="entry name" value="AMELOGENIN"/>
    <property type="match status" value="1"/>
</dbReference>
<dbReference type="Gene3D" id="3.40.50.1820">
    <property type="entry name" value="alpha/beta hydrolase"/>
    <property type="match status" value="1"/>
</dbReference>
<comment type="similarity">
    <text evidence="1">Belongs to the putative lipase ROG1 family.</text>
</comment>
<evidence type="ECO:0000313" key="8">
    <source>
        <dbReference type="Proteomes" id="UP000813444"/>
    </source>
</evidence>
<dbReference type="InterPro" id="IPR036322">
    <property type="entry name" value="WD40_repeat_dom_sf"/>
</dbReference>
<dbReference type="InterPro" id="IPR054471">
    <property type="entry name" value="GPIID_WHD"/>
</dbReference>
<evidence type="ECO:0000256" key="2">
    <source>
        <dbReference type="ARBA" id="ARBA00022737"/>
    </source>
</evidence>
<feature type="domain" description="GPI inositol-deacylase winged helix" evidence="5">
    <location>
        <begin position="590"/>
        <end position="680"/>
    </location>
</feature>
<dbReference type="InterPro" id="IPR015943">
    <property type="entry name" value="WD40/YVTN_repeat-like_dom_sf"/>
</dbReference>
<evidence type="ECO:0000313" key="7">
    <source>
        <dbReference type="EMBL" id="KAH7322926.1"/>
    </source>
</evidence>
<dbReference type="InterPro" id="IPR029058">
    <property type="entry name" value="AB_hydrolase_fold"/>
</dbReference>
<dbReference type="SUPFAM" id="SSF50978">
    <property type="entry name" value="WD40 repeat-like"/>
    <property type="match status" value="2"/>
</dbReference>
<dbReference type="Proteomes" id="UP000813444">
    <property type="component" value="Unassembled WGS sequence"/>
</dbReference>
<evidence type="ECO:0000256" key="3">
    <source>
        <dbReference type="SAM" id="MobiDB-lite"/>
    </source>
</evidence>
<comment type="caution">
    <text evidence="7">The sequence shown here is derived from an EMBL/GenBank/DDBJ whole genome shotgun (WGS) entry which is preliminary data.</text>
</comment>
<keyword evidence="2" id="KW-0677">Repeat</keyword>
<dbReference type="SMART" id="SM00320">
    <property type="entry name" value="WD40"/>
    <property type="match status" value="6"/>
</dbReference>
<dbReference type="InterPro" id="IPR027417">
    <property type="entry name" value="P-loop_NTPase"/>
</dbReference>
<gene>
    <name evidence="7" type="ORF">B0I35DRAFT_426742</name>
</gene>
<dbReference type="SUPFAM" id="SSF53474">
    <property type="entry name" value="alpha/beta-Hydrolases"/>
    <property type="match status" value="1"/>
</dbReference>
<dbReference type="OrthoDB" id="194358at2759"/>
<dbReference type="PANTHER" id="PTHR10039:SF16">
    <property type="entry name" value="GPI INOSITOL-DEACYLASE"/>
    <property type="match status" value="1"/>
</dbReference>
<dbReference type="Gene3D" id="2.130.10.10">
    <property type="entry name" value="YVTN repeat-like/Quinoprotein amine dehydrogenase"/>
    <property type="match status" value="3"/>
</dbReference>
<dbReference type="Pfam" id="PF05057">
    <property type="entry name" value="DUF676"/>
    <property type="match status" value="1"/>
</dbReference>
<accession>A0A8K0SZG0</accession>
<dbReference type="InterPro" id="IPR007751">
    <property type="entry name" value="DUF676_lipase-like"/>
</dbReference>
<protein>
    <submittedName>
        <fullName evidence="7">WD40-repeat-containing domain protein</fullName>
    </submittedName>
</protein>
<dbReference type="Pfam" id="PF22939">
    <property type="entry name" value="WHD_GPIID"/>
    <property type="match status" value="1"/>
</dbReference>